<dbReference type="AlphaFoldDB" id="A0A183VF13"/>
<comment type="function">
    <text evidence="1">Forms chloride channels.</text>
</comment>
<dbReference type="EMBL" id="UYWY01026747">
    <property type="protein sequence ID" value="VDM50654.1"/>
    <property type="molecule type" value="Genomic_DNA"/>
</dbReference>
<protein>
    <recommendedName>
        <fullName evidence="1">Bestrophin homolog</fullName>
    </recommendedName>
</protein>
<comment type="subcellular location">
    <subcellularLocation>
        <location evidence="1">Cell membrane</location>
        <topology evidence="1">Multi-pass membrane protein</topology>
    </subcellularLocation>
</comment>
<dbReference type="Proteomes" id="UP000050794">
    <property type="component" value="Unassembled WGS sequence"/>
</dbReference>
<dbReference type="WBParaSite" id="TCNE_0001933701-mRNA-1">
    <property type="protein sequence ID" value="TCNE_0001933701-mRNA-1"/>
    <property type="gene ID" value="TCNE_0001933701"/>
</dbReference>
<keyword evidence="1" id="KW-0472">Membrane</keyword>
<evidence type="ECO:0000313" key="2">
    <source>
        <dbReference type="EMBL" id="VDM50654.1"/>
    </source>
</evidence>
<dbReference type="InterPro" id="IPR021134">
    <property type="entry name" value="Bestrophin-like"/>
</dbReference>
<proteinExistence type="inferred from homology"/>
<evidence type="ECO:0000313" key="4">
    <source>
        <dbReference type="WBParaSite" id="TCNE_0001933701-mRNA-1"/>
    </source>
</evidence>
<reference evidence="2 3" key="2">
    <citation type="submission" date="2018-11" db="EMBL/GenBank/DDBJ databases">
        <authorList>
            <consortium name="Pathogen Informatics"/>
        </authorList>
    </citation>
    <scope>NUCLEOTIDE SEQUENCE [LARGE SCALE GENOMIC DNA]</scope>
</reference>
<organism evidence="3 4">
    <name type="scientific">Toxocara canis</name>
    <name type="common">Canine roundworm</name>
    <dbReference type="NCBI Taxonomy" id="6265"/>
    <lineage>
        <taxon>Eukaryota</taxon>
        <taxon>Metazoa</taxon>
        <taxon>Ecdysozoa</taxon>
        <taxon>Nematoda</taxon>
        <taxon>Chromadorea</taxon>
        <taxon>Rhabditida</taxon>
        <taxon>Spirurina</taxon>
        <taxon>Ascaridomorpha</taxon>
        <taxon>Ascaridoidea</taxon>
        <taxon>Toxocaridae</taxon>
        <taxon>Toxocara</taxon>
    </lineage>
</organism>
<keyword evidence="1" id="KW-0406">Ion transport</keyword>
<keyword evidence="1" id="KW-0869">Chloride channel</keyword>
<keyword evidence="1" id="KW-0813">Transport</keyword>
<dbReference type="Pfam" id="PF01062">
    <property type="entry name" value="Bestrophin"/>
    <property type="match status" value="1"/>
</dbReference>
<keyword evidence="1" id="KW-0868">Chloride</keyword>
<sequence>MTPLHWVGLIVADEVKDNAPMASLVGPCLFRRGQGLYEFGIVSWLRLWIKLPWIGQELMRPFGMDGDDIELDYIFERNAAISFAVVNKLQMTD</sequence>
<evidence type="ECO:0000256" key="1">
    <source>
        <dbReference type="RuleBase" id="RU363126"/>
    </source>
</evidence>
<dbReference type="GO" id="GO:0005254">
    <property type="term" value="F:chloride channel activity"/>
    <property type="evidence" value="ECO:0007669"/>
    <property type="project" value="UniProtKB-KW"/>
</dbReference>
<evidence type="ECO:0000313" key="3">
    <source>
        <dbReference type="Proteomes" id="UP000050794"/>
    </source>
</evidence>
<gene>
    <name evidence="2" type="ORF">TCNE_LOCUS19333</name>
</gene>
<keyword evidence="3" id="KW-1185">Reference proteome</keyword>
<dbReference type="GO" id="GO:0005886">
    <property type="term" value="C:plasma membrane"/>
    <property type="evidence" value="ECO:0007669"/>
    <property type="project" value="UniProtKB-SubCell"/>
</dbReference>
<name>A0A183VF13_TOXCA</name>
<keyword evidence="1" id="KW-1003">Cell membrane</keyword>
<comment type="similarity">
    <text evidence="1">Belongs to the anion channel-forming bestrophin (TC 1.A.46) family. Calcium-sensitive chloride channel subfamily.</text>
</comment>
<dbReference type="GO" id="GO:0034707">
    <property type="term" value="C:chloride channel complex"/>
    <property type="evidence" value="ECO:0007669"/>
    <property type="project" value="UniProtKB-KW"/>
</dbReference>
<reference evidence="4" key="1">
    <citation type="submission" date="2016-06" db="UniProtKB">
        <authorList>
            <consortium name="WormBaseParasite"/>
        </authorList>
    </citation>
    <scope>IDENTIFICATION</scope>
</reference>
<keyword evidence="1" id="KW-0407">Ion channel</keyword>
<accession>A0A183VF13</accession>